<sequence>MGSSRPPPYSPDLALSDLFRSIGNELDEQHFTSDEELKNGLQSYFDSKSRSFYEHDPPSAHKWTEVILNNGAYSNS</sequence>
<dbReference type="WBParaSite" id="L893_g33202.t1">
    <property type="protein sequence ID" value="L893_g33202.t1"/>
    <property type="gene ID" value="L893_g33202"/>
</dbReference>
<dbReference type="GO" id="GO:0003676">
    <property type="term" value="F:nucleic acid binding"/>
    <property type="evidence" value="ECO:0007669"/>
    <property type="project" value="InterPro"/>
</dbReference>
<reference evidence="2" key="1">
    <citation type="submission" date="2016-11" db="UniProtKB">
        <authorList>
            <consortium name="WormBaseParasite"/>
        </authorList>
    </citation>
    <scope>IDENTIFICATION</scope>
</reference>
<accession>A0A1I8A6K7</accession>
<protein>
    <submittedName>
        <fullName evidence="2">HTH_48 domain-containing protein</fullName>
    </submittedName>
</protein>
<dbReference type="AlphaFoldDB" id="A0A1I8A6K7"/>
<dbReference type="Proteomes" id="UP000095287">
    <property type="component" value="Unplaced"/>
</dbReference>
<organism evidence="1 2">
    <name type="scientific">Steinernema glaseri</name>
    <dbReference type="NCBI Taxonomy" id="37863"/>
    <lineage>
        <taxon>Eukaryota</taxon>
        <taxon>Metazoa</taxon>
        <taxon>Ecdysozoa</taxon>
        <taxon>Nematoda</taxon>
        <taxon>Chromadorea</taxon>
        <taxon>Rhabditida</taxon>
        <taxon>Tylenchina</taxon>
        <taxon>Panagrolaimomorpha</taxon>
        <taxon>Strongyloidoidea</taxon>
        <taxon>Steinernematidae</taxon>
        <taxon>Steinernema</taxon>
    </lineage>
</organism>
<evidence type="ECO:0000313" key="2">
    <source>
        <dbReference type="WBParaSite" id="L893_g33202.t1"/>
    </source>
</evidence>
<keyword evidence="1" id="KW-1185">Reference proteome</keyword>
<dbReference type="Gene3D" id="3.30.420.10">
    <property type="entry name" value="Ribonuclease H-like superfamily/Ribonuclease H"/>
    <property type="match status" value="1"/>
</dbReference>
<name>A0A1I8A6K7_9BILA</name>
<proteinExistence type="predicted"/>
<evidence type="ECO:0000313" key="1">
    <source>
        <dbReference type="Proteomes" id="UP000095287"/>
    </source>
</evidence>
<dbReference type="InterPro" id="IPR036397">
    <property type="entry name" value="RNaseH_sf"/>
</dbReference>